<keyword evidence="7" id="KW-1185">Reference proteome</keyword>
<dbReference type="SUPFAM" id="SSF51569">
    <property type="entry name" value="Aldolase"/>
    <property type="match status" value="1"/>
</dbReference>
<evidence type="ECO:0000313" key="6">
    <source>
        <dbReference type="EMBL" id="ELR63190.1"/>
    </source>
</evidence>
<dbReference type="EMBL" id="AMZO01000049">
    <property type="protein sequence ID" value="ELR63190.1"/>
    <property type="molecule type" value="Genomic_DNA"/>
</dbReference>
<keyword evidence="5" id="KW-0119">Carbohydrate metabolism</keyword>
<accession>L8J2V8</accession>
<organism evidence="6 7">
    <name type="scientific">Photobacterium marinum</name>
    <dbReference type="NCBI Taxonomy" id="1056511"/>
    <lineage>
        <taxon>Bacteria</taxon>
        <taxon>Pseudomonadati</taxon>
        <taxon>Pseudomonadota</taxon>
        <taxon>Gammaproteobacteria</taxon>
        <taxon>Vibrionales</taxon>
        <taxon>Vibrionaceae</taxon>
        <taxon>Photobacterium</taxon>
    </lineage>
</organism>
<comment type="subunit">
    <text evidence="3">Homotrimer.</text>
</comment>
<evidence type="ECO:0000256" key="3">
    <source>
        <dbReference type="ARBA" id="ARBA00011233"/>
    </source>
</evidence>
<sequence length="224" mass="23626">MLANSPTETIITPAKLIIDPLFASLPLVAILRGINPAEIPDVADVLVDEGFNFLEVPLNSPGALQSIEFLAKRYGRTIYSGAGTVTDLTLLESAIDAGARLIVTPNMNPAVIRRAAQAGCVILPGVLSPTEAFEALAYGASGLKLFPAETLGPAHLKALRAVLPTDVACLPVGGVEASSEQMNQFRQVGANGFGLGSGLYQPSMTLSALKQRARQYRQAWELSQ</sequence>
<dbReference type="PANTHER" id="PTHR30246:SF1">
    <property type="entry name" value="2-DEHYDRO-3-DEOXY-6-PHOSPHOGALACTONATE ALDOLASE-RELATED"/>
    <property type="match status" value="1"/>
</dbReference>
<proteinExistence type="inferred from homology"/>
<dbReference type="PROSITE" id="PS00160">
    <property type="entry name" value="ALDOLASE_KDPG_KHG_2"/>
    <property type="match status" value="1"/>
</dbReference>
<evidence type="ECO:0000256" key="2">
    <source>
        <dbReference type="ARBA" id="ARBA00006906"/>
    </source>
</evidence>
<evidence type="ECO:0000256" key="5">
    <source>
        <dbReference type="ARBA" id="ARBA00023277"/>
    </source>
</evidence>
<dbReference type="OrthoDB" id="8590323at2"/>
<dbReference type="RefSeq" id="WP_007471259.1">
    <property type="nucleotide sequence ID" value="NZ_AMZO01000049.1"/>
</dbReference>
<evidence type="ECO:0000313" key="7">
    <source>
        <dbReference type="Proteomes" id="UP000011134"/>
    </source>
</evidence>
<dbReference type="PATRIC" id="fig|1056511.3.peg.4838"/>
<comment type="similarity">
    <text evidence="2">Belongs to the KHG/KDPG aldolase family.</text>
</comment>
<dbReference type="InterPro" id="IPR000887">
    <property type="entry name" value="Aldlse_KDPG_KHG"/>
</dbReference>
<reference evidence="6 7" key="1">
    <citation type="submission" date="2012-12" db="EMBL/GenBank/DDBJ databases">
        <title>Genome Assembly of Photobacterium sp. AK15.</title>
        <authorList>
            <person name="Khatri I."/>
            <person name="Vaidya B."/>
            <person name="Srinivas T.N.R."/>
            <person name="Subramanian S."/>
            <person name="Pinnaka A."/>
        </authorList>
    </citation>
    <scope>NUCLEOTIDE SEQUENCE [LARGE SCALE GENOMIC DNA]</scope>
    <source>
        <strain evidence="6 7">AK15</strain>
    </source>
</reference>
<dbReference type="PANTHER" id="PTHR30246">
    <property type="entry name" value="2-KETO-3-DEOXY-6-PHOSPHOGLUCONATE ALDOLASE"/>
    <property type="match status" value="1"/>
</dbReference>
<comment type="pathway">
    <text evidence="1">Carbohydrate acid metabolism.</text>
</comment>
<dbReference type="InterPro" id="IPR013785">
    <property type="entry name" value="Aldolase_TIM"/>
</dbReference>
<dbReference type="AlphaFoldDB" id="L8J2V8"/>
<dbReference type="GO" id="GO:0016829">
    <property type="term" value="F:lyase activity"/>
    <property type="evidence" value="ECO:0007669"/>
    <property type="project" value="UniProtKB-KW"/>
</dbReference>
<dbReference type="Pfam" id="PF01081">
    <property type="entry name" value="Aldolase"/>
    <property type="match status" value="1"/>
</dbReference>
<keyword evidence="4" id="KW-0456">Lyase</keyword>
<gene>
    <name evidence="6" type="ORF">C942_04025</name>
</gene>
<dbReference type="CDD" id="cd00452">
    <property type="entry name" value="KDPG_aldolase"/>
    <property type="match status" value="1"/>
</dbReference>
<evidence type="ECO:0000256" key="1">
    <source>
        <dbReference type="ARBA" id="ARBA00004761"/>
    </source>
</evidence>
<name>L8J2V8_9GAMM</name>
<dbReference type="Gene3D" id="3.20.20.70">
    <property type="entry name" value="Aldolase class I"/>
    <property type="match status" value="1"/>
</dbReference>
<dbReference type="InterPro" id="IPR031338">
    <property type="entry name" value="KDPG/KHG_AS_2"/>
</dbReference>
<protein>
    <submittedName>
        <fullName evidence="6">2-dehydro-3-deoxyphosphogalactonate aldolase</fullName>
    </submittedName>
</protein>
<comment type="caution">
    <text evidence="6">The sequence shown here is derived from an EMBL/GenBank/DDBJ whole genome shotgun (WGS) entry which is preliminary data.</text>
</comment>
<dbReference type="Proteomes" id="UP000011134">
    <property type="component" value="Unassembled WGS sequence"/>
</dbReference>
<evidence type="ECO:0000256" key="4">
    <source>
        <dbReference type="ARBA" id="ARBA00023239"/>
    </source>
</evidence>
<dbReference type="NCBIfam" id="NF006600">
    <property type="entry name" value="PRK09140.1"/>
    <property type="match status" value="1"/>
</dbReference>